<dbReference type="AlphaFoldDB" id="W9H6T6"/>
<evidence type="ECO:0000256" key="1">
    <source>
        <dbReference type="SAM" id="Phobius"/>
    </source>
</evidence>
<dbReference type="EMBL" id="AVFL01000003">
    <property type="protein sequence ID" value="EWY41739.1"/>
    <property type="molecule type" value="Genomic_DNA"/>
</dbReference>
<proteinExistence type="predicted"/>
<comment type="caution">
    <text evidence="2">The sequence shown here is derived from an EMBL/GenBank/DDBJ whole genome shotgun (WGS) entry which is preliminary data.</text>
</comment>
<keyword evidence="1" id="KW-0472">Membrane</keyword>
<dbReference type="OrthoDB" id="8968524at2"/>
<feature type="transmembrane region" description="Helical" evidence="1">
    <location>
        <begin position="32"/>
        <end position="49"/>
    </location>
</feature>
<keyword evidence="1" id="KW-1133">Transmembrane helix</keyword>
<protein>
    <submittedName>
        <fullName evidence="2">Uncharacterized protein</fullName>
    </submittedName>
</protein>
<name>W9H6T6_9PROT</name>
<gene>
    <name evidence="2" type="ORF">N825_24715</name>
</gene>
<keyword evidence="3" id="KW-1185">Reference proteome</keyword>
<evidence type="ECO:0000313" key="2">
    <source>
        <dbReference type="EMBL" id="EWY41739.1"/>
    </source>
</evidence>
<accession>W9H6T6</accession>
<dbReference type="Proteomes" id="UP000019486">
    <property type="component" value="Unassembled WGS sequence"/>
</dbReference>
<sequence>MSGVWRVPAALAALSLVALASAIVGDGLWHWVCWIGLSAPLLACAINFWRQWPGRERRVSRTGA</sequence>
<evidence type="ECO:0000313" key="3">
    <source>
        <dbReference type="Proteomes" id="UP000019486"/>
    </source>
</evidence>
<reference evidence="2 3" key="1">
    <citation type="submission" date="2013-08" db="EMBL/GenBank/DDBJ databases">
        <title>The genome sequence of Skermanella stibiiresistens.</title>
        <authorList>
            <person name="Zhu W."/>
            <person name="Wang G."/>
        </authorList>
    </citation>
    <scope>NUCLEOTIDE SEQUENCE [LARGE SCALE GENOMIC DNA]</scope>
    <source>
        <strain evidence="2 3">SB22</strain>
    </source>
</reference>
<keyword evidence="1" id="KW-0812">Transmembrane</keyword>
<dbReference type="RefSeq" id="WP_037448363.1">
    <property type="nucleotide sequence ID" value="NZ_AVFL01000003.1"/>
</dbReference>
<dbReference type="STRING" id="1385369.N825_24715"/>
<organism evidence="2 3">
    <name type="scientific">Skermanella stibiiresistens SB22</name>
    <dbReference type="NCBI Taxonomy" id="1385369"/>
    <lineage>
        <taxon>Bacteria</taxon>
        <taxon>Pseudomonadati</taxon>
        <taxon>Pseudomonadota</taxon>
        <taxon>Alphaproteobacteria</taxon>
        <taxon>Rhodospirillales</taxon>
        <taxon>Azospirillaceae</taxon>
        <taxon>Skermanella</taxon>
    </lineage>
</organism>